<reference evidence="9" key="2">
    <citation type="submission" date="2023-06" db="EMBL/GenBank/DDBJ databases">
        <authorList>
            <consortium name="Lawrence Berkeley National Laboratory"/>
            <person name="Haridas S."/>
            <person name="Hensen N."/>
            <person name="Bonometti L."/>
            <person name="Westerberg I."/>
            <person name="Brannstrom I.O."/>
            <person name="Guillou S."/>
            <person name="Cros-Aarteil S."/>
            <person name="Calhoun S."/>
            <person name="Kuo A."/>
            <person name="Mondo S."/>
            <person name="Pangilinan J."/>
            <person name="Riley R."/>
            <person name="Labutti K."/>
            <person name="Andreopoulos B."/>
            <person name="Lipzen A."/>
            <person name="Chen C."/>
            <person name="Yanf M."/>
            <person name="Daum C."/>
            <person name="Ng V."/>
            <person name="Clum A."/>
            <person name="Steindorff A."/>
            <person name="Ohm R."/>
            <person name="Martin F."/>
            <person name="Silar P."/>
            <person name="Natvig D."/>
            <person name="Lalanne C."/>
            <person name="Gautier V."/>
            <person name="Ament-Velasquez S.L."/>
            <person name="Kruys A."/>
            <person name="Hutchinson M.I."/>
            <person name="Powell A.J."/>
            <person name="Barry K."/>
            <person name="Miller A.N."/>
            <person name="Grigoriev I.V."/>
            <person name="Debuchy R."/>
            <person name="Gladieux P."/>
            <person name="Thoren M.H."/>
            <person name="Johannesson H."/>
        </authorList>
    </citation>
    <scope>NUCLEOTIDE SEQUENCE</scope>
    <source>
        <strain evidence="9">SMH4131-1</strain>
    </source>
</reference>
<evidence type="ECO:0000256" key="5">
    <source>
        <dbReference type="ARBA" id="ARBA00022691"/>
    </source>
</evidence>
<evidence type="ECO:0000256" key="4">
    <source>
        <dbReference type="ARBA" id="ARBA00022679"/>
    </source>
</evidence>
<dbReference type="AlphaFoldDB" id="A0AAE0I6S7"/>
<reference evidence="9" key="1">
    <citation type="journal article" date="2023" name="Mol. Phylogenet. Evol.">
        <title>Genome-scale phylogeny and comparative genomics of the fungal order Sordariales.</title>
        <authorList>
            <person name="Hensen N."/>
            <person name="Bonometti L."/>
            <person name="Westerberg I."/>
            <person name="Brannstrom I.O."/>
            <person name="Guillou S."/>
            <person name="Cros-Aarteil S."/>
            <person name="Calhoun S."/>
            <person name="Haridas S."/>
            <person name="Kuo A."/>
            <person name="Mondo S."/>
            <person name="Pangilinan J."/>
            <person name="Riley R."/>
            <person name="LaButti K."/>
            <person name="Andreopoulos B."/>
            <person name="Lipzen A."/>
            <person name="Chen C."/>
            <person name="Yan M."/>
            <person name="Daum C."/>
            <person name="Ng V."/>
            <person name="Clum A."/>
            <person name="Steindorff A."/>
            <person name="Ohm R.A."/>
            <person name="Martin F."/>
            <person name="Silar P."/>
            <person name="Natvig D.O."/>
            <person name="Lalanne C."/>
            <person name="Gautier V."/>
            <person name="Ament-Velasquez S.L."/>
            <person name="Kruys A."/>
            <person name="Hutchinson M.I."/>
            <person name="Powell A.J."/>
            <person name="Barry K."/>
            <person name="Miller A.N."/>
            <person name="Grigoriev I.V."/>
            <person name="Debuchy R."/>
            <person name="Gladieux P."/>
            <person name="Hiltunen Thoren M."/>
            <person name="Johannesson H."/>
        </authorList>
    </citation>
    <scope>NUCLEOTIDE SEQUENCE</scope>
    <source>
        <strain evidence="9">SMH4131-1</strain>
    </source>
</reference>
<dbReference type="InterPro" id="IPR023165">
    <property type="entry name" value="rRNA_Ade_diMease-like_C"/>
</dbReference>
<dbReference type="SUPFAM" id="SSF53335">
    <property type="entry name" value="S-adenosyl-L-methionine-dependent methyltransferases"/>
    <property type="match status" value="1"/>
</dbReference>
<dbReference type="GO" id="GO:0006391">
    <property type="term" value="P:transcription initiation at mitochondrial promoter"/>
    <property type="evidence" value="ECO:0007669"/>
    <property type="project" value="TreeGrafter"/>
</dbReference>
<keyword evidence="6" id="KW-0694">RNA-binding</keyword>
<dbReference type="GO" id="GO:0008168">
    <property type="term" value="F:methyltransferase activity"/>
    <property type="evidence" value="ECO:0007669"/>
    <property type="project" value="UniProtKB-KW"/>
</dbReference>
<organism evidence="9 10">
    <name type="scientific">Cercophora scortea</name>
    <dbReference type="NCBI Taxonomy" id="314031"/>
    <lineage>
        <taxon>Eukaryota</taxon>
        <taxon>Fungi</taxon>
        <taxon>Dikarya</taxon>
        <taxon>Ascomycota</taxon>
        <taxon>Pezizomycotina</taxon>
        <taxon>Sordariomycetes</taxon>
        <taxon>Sordariomycetidae</taxon>
        <taxon>Sordariales</taxon>
        <taxon>Lasiosphaeriaceae</taxon>
        <taxon>Cercophora</taxon>
    </lineage>
</organism>
<evidence type="ECO:0000256" key="7">
    <source>
        <dbReference type="ARBA" id="ARBA00024915"/>
    </source>
</evidence>
<sequence>MLLVRSNVRAVLCSSSSASVAIARRCWCQCQFQQQQQQQQQRRQKTTKTPTTTKTAKPTKATKTTKSASALGLDAPAKKPRKKRISEAGPKSNNSQELAREAAIKAAAKDKRNGILKHETELAKQLHDTTLWRAAGERNIAGDRHRVNVVSEGLGDDIVEYIKPSLLRHKGCDLIDIFPGPGLFSRKLHDLLEPRTHILMEPDAHVYRPMLEPLLQRPGTVLTTKSGIVWSELNQILSPEFLPHQTELDRSCEPERNDTLLVVANLATHPKRRFRTFDSVTQLVLFQFMSAIRNFNIFQKYGLVRMLVWVADSEESSLIPRCVQNRRRMSIEAELSTDWLYDVAGPDNASGWFQRDKNIDIESCQNVLARMRSNHIATPPGRETGLLKKVLAHPGDEEMVVAGQQPPEFERLYLPALAQHEEDFANAKIAARSPEYSRLLYLRHKVQWNDKRCASAFAHMQEAEQISRDLLTATDDASRAAVAAREAAWNGKIERLNKDLCKEFLLHRDNLRVFRQPQPVLSWDRRPCEPLRVEPTEFYPNIPCHLLDIQPKAMFPLLRDTGADSNHVADSFELILRSILATSKLSISMSLDRLYPGASEGIIPNCPSLRDPAQGGVPLGGFGEISSRALNEKQLIEIITAWEKWPFKPSFAELVGRIDEEPEMREEDDMPVPEPFA</sequence>
<keyword evidence="10" id="KW-1185">Reference proteome</keyword>
<name>A0AAE0I6S7_9PEZI</name>
<keyword evidence="3" id="KW-0489">Methyltransferase</keyword>
<evidence type="ECO:0000256" key="8">
    <source>
        <dbReference type="SAM" id="MobiDB-lite"/>
    </source>
</evidence>
<dbReference type="PANTHER" id="PTHR11727:SF17">
    <property type="entry name" value="DIMETHYLADENOSINE TRANSFERASE 1, MITOCHONDRIAL"/>
    <property type="match status" value="1"/>
</dbReference>
<comment type="function">
    <text evidence="7">Mitochondrial transcription factor that confers selective promoter recognition on the core subunit of the yeast mitochondrial RNA polymerase. Interacts with DNA in a non-specific manner.</text>
</comment>
<dbReference type="InterPro" id="IPR001737">
    <property type="entry name" value="KsgA/Erm"/>
</dbReference>
<dbReference type="GO" id="GO:0032259">
    <property type="term" value="P:methylation"/>
    <property type="evidence" value="ECO:0007669"/>
    <property type="project" value="UniProtKB-KW"/>
</dbReference>
<gene>
    <name evidence="9" type="ORF">B0T19DRAFT_432649</name>
</gene>
<comment type="caution">
    <text evidence="9">The sequence shown here is derived from an EMBL/GenBank/DDBJ whole genome shotgun (WGS) entry which is preliminary data.</text>
</comment>
<evidence type="ECO:0000256" key="1">
    <source>
        <dbReference type="ARBA" id="ARBA00004173"/>
    </source>
</evidence>
<dbReference type="Gene3D" id="3.40.50.150">
    <property type="entry name" value="Vaccinia Virus protein VP39"/>
    <property type="match status" value="1"/>
</dbReference>
<evidence type="ECO:0000256" key="2">
    <source>
        <dbReference type="ARBA" id="ARBA00013836"/>
    </source>
</evidence>
<evidence type="ECO:0000313" key="10">
    <source>
        <dbReference type="Proteomes" id="UP001286456"/>
    </source>
</evidence>
<accession>A0AAE0I6S7</accession>
<protein>
    <recommendedName>
        <fullName evidence="2">Mitochondrial transcription factor 1</fullName>
    </recommendedName>
</protein>
<evidence type="ECO:0000256" key="6">
    <source>
        <dbReference type="ARBA" id="ARBA00022884"/>
    </source>
</evidence>
<dbReference type="GO" id="GO:0003723">
    <property type="term" value="F:RNA binding"/>
    <property type="evidence" value="ECO:0007669"/>
    <property type="project" value="UniProtKB-KW"/>
</dbReference>
<dbReference type="EMBL" id="JAUEPO010000006">
    <property type="protein sequence ID" value="KAK3319556.1"/>
    <property type="molecule type" value="Genomic_DNA"/>
</dbReference>
<keyword evidence="5" id="KW-0949">S-adenosyl-L-methionine</keyword>
<dbReference type="InterPro" id="IPR029063">
    <property type="entry name" value="SAM-dependent_MTases_sf"/>
</dbReference>
<dbReference type="GO" id="GO:0005759">
    <property type="term" value="C:mitochondrial matrix"/>
    <property type="evidence" value="ECO:0007669"/>
    <property type="project" value="TreeGrafter"/>
</dbReference>
<proteinExistence type="predicted"/>
<evidence type="ECO:0000313" key="9">
    <source>
        <dbReference type="EMBL" id="KAK3319556.1"/>
    </source>
</evidence>
<dbReference type="GO" id="GO:0034245">
    <property type="term" value="C:mitochondrial DNA-directed RNA polymerase complex"/>
    <property type="evidence" value="ECO:0007669"/>
    <property type="project" value="TreeGrafter"/>
</dbReference>
<dbReference type="PANTHER" id="PTHR11727">
    <property type="entry name" value="DIMETHYLADENOSINE TRANSFERASE"/>
    <property type="match status" value="1"/>
</dbReference>
<dbReference type="GO" id="GO:0034246">
    <property type="term" value="F:mitochondrial transcription factor activity"/>
    <property type="evidence" value="ECO:0007669"/>
    <property type="project" value="TreeGrafter"/>
</dbReference>
<evidence type="ECO:0000256" key="3">
    <source>
        <dbReference type="ARBA" id="ARBA00022603"/>
    </source>
</evidence>
<comment type="subcellular location">
    <subcellularLocation>
        <location evidence="1">Mitochondrion</location>
    </subcellularLocation>
</comment>
<feature type="region of interest" description="Disordered" evidence="8">
    <location>
        <begin position="40"/>
        <end position="99"/>
    </location>
</feature>
<feature type="compositionally biased region" description="Low complexity" evidence="8">
    <location>
        <begin position="40"/>
        <end position="66"/>
    </location>
</feature>
<dbReference type="Gene3D" id="1.10.8.100">
    <property type="entry name" value="Ribosomal RNA adenine dimethylase-like, domain 2"/>
    <property type="match status" value="1"/>
</dbReference>
<dbReference type="Proteomes" id="UP001286456">
    <property type="component" value="Unassembled WGS sequence"/>
</dbReference>
<keyword evidence="4" id="KW-0808">Transferase</keyword>